<keyword evidence="2" id="KW-1185">Reference proteome</keyword>
<evidence type="ECO:0000313" key="2">
    <source>
        <dbReference type="Proteomes" id="UP000610558"/>
    </source>
</evidence>
<proteinExistence type="predicted"/>
<gene>
    <name evidence="1" type="ORF">IB286_01460</name>
</gene>
<accession>A0A927BY21</accession>
<reference evidence="1" key="1">
    <citation type="submission" date="2020-09" db="EMBL/GenBank/DDBJ databases">
        <authorList>
            <person name="Yoon J.-W."/>
        </authorList>
    </citation>
    <scope>NUCLEOTIDE SEQUENCE</scope>
    <source>
        <strain evidence="1">KMU-158</strain>
    </source>
</reference>
<comment type="caution">
    <text evidence="1">The sequence shown here is derived from an EMBL/GenBank/DDBJ whole genome shotgun (WGS) entry which is preliminary data.</text>
</comment>
<organism evidence="1 2">
    <name type="scientific">Spongiibacter pelagi</name>
    <dbReference type="NCBI Taxonomy" id="2760804"/>
    <lineage>
        <taxon>Bacteria</taxon>
        <taxon>Pseudomonadati</taxon>
        <taxon>Pseudomonadota</taxon>
        <taxon>Gammaproteobacteria</taxon>
        <taxon>Cellvibrionales</taxon>
        <taxon>Spongiibacteraceae</taxon>
        <taxon>Spongiibacter</taxon>
    </lineage>
</organism>
<evidence type="ECO:0000313" key="1">
    <source>
        <dbReference type="EMBL" id="MBD2857655.1"/>
    </source>
</evidence>
<dbReference type="Proteomes" id="UP000610558">
    <property type="component" value="Unassembled WGS sequence"/>
</dbReference>
<dbReference type="RefSeq" id="WP_190761881.1">
    <property type="nucleotide sequence ID" value="NZ_JACXLD010000001.1"/>
</dbReference>
<protein>
    <submittedName>
        <fullName evidence="1">Uncharacterized protein</fullName>
    </submittedName>
</protein>
<sequence length="91" mass="10481">MKRFLIALILAALCLFALVFAAALFLDSSPNKLHYRVFIDANNQIFINGELGTENRVYDLARDMTVDFELEYDPMSTLYFCFKERGCRTAN</sequence>
<dbReference type="EMBL" id="JACXLD010000001">
    <property type="protein sequence ID" value="MBD2857655.1"/>
    <property type="molecule type" value="Genomic_DNA"/>
</dbReference>
<name>A0A927BY21_9GAMM</name>
<dbReference type="AlphaFoldDB" id="A0A927BY21"/>